<dbReference type="Gene3D" id="2.150.10.10">
    <property type="entry name" value="Serralysin-like metalloprotease, C-terminal"/>
    <property type="match status" value="1"/>
</dbReference>
<evidence type="ECO:0000256" key="3">
    <source>
        <dbReference type="ARBA" id="ARBA00022837"/>
    </source>
</evidence>
<proteinExistence type="predicted"/>
<keyword evidence="3" id="KW-0106">Calcium</keyword>
<evidence type="ECO:0000256" key="2">
    <source>
        <dbReference type="ARBA" id="ARBA00022525"/>
    </source>
</evidence>
<dbReference type="PANTHER" id="PTHR38340:SF1">
    <property type="entry name" value="S-LAYER PROTEIN"/>
    <property type="match status" value="1"/>
</dbReference>
<dbReference type="Proteomes" id="UP000030063">
    <property type="component" value="Unassembled WGS sequence"/>
</dbReference>
<evidence type="ECO:0000259" key="5">
    <source>
        <dbReference type="PROSITE" id="PS50234"/>
    </source>
</evidence>
<dbReference type="InterPro" id="IPR002035">
    <property type="entry name" value="VWF_A"/>
</dbReference>
<reference evidence="6 7" key="1">
    <citation type="journal article" date="2014" name="Genome Announc.">
        <title>Draft Genome Sequence of Petroleum Oil-Degrading Marine Bacterium Pseudomonas taeanensis Strain MS-3, Isolated from a Crude Oil-Contaminated Seashore.</title>
        <authorList>
            <person name="Lee S.Y."/>
            <person name="Kim S.H."/>
            <person name="Lee D.G."/>
            <person name="Shin S."/>
            <person name="Yun S.H."/>
            <person name="Choi C.W."/>
            <person name="Chung Y.H."/>
            <person name="Choi J.S."/>
            <person name="Kahng H.Y."/>
            <person name="Kim S.I."/>
        </authorList>
    </citation>
    <scope>NUCLEOTIDE SEQUENCE [LARGE SCALE GENOMIC DNA]</scope>
    <source>
        <strain evidence="6 7">MS-3</strain>
    </source>
</reference>
<evidence type="ECO:0000313" key="6">
    <source>
        <dbReference type="EMBL" id="KFX67828.1"/>
    </source>
</evidence>
<organism evidence="6 7">
    <name type="scientific">Pseudomonas taeanensis MS-3</name>
    <dbReference type="NCBI Taxonomy" id="1395571"/>
    <lineage>
        <taxon>Bacteria</taxon>
        <taxon>Pseudomonadati</taxon>
        <taxon>Pseudomonadota</taxon>
        <taxon>Gammaproteobacteria</taxon>
        <taxon>Pseudomonadales</taxon>
        <taxon>Pseudomonadaceae</taxon>
        <taxon>Pseudomonas</taxon>
    </lineage>
</organism>
<accession>A0A0A1YFN9</accession>
<dbReference type="InterPro" id="IPR010221">
    <property type="entry name" value="VCBS_dom"/>
</dbReference>
<dbReference type="eggNOG" id="COG2304">
    <property type="taxonomic scope" value="Bacteria"/>
</dbReference>
<evidence type="ECO:0000256" key="1">
    <source>
        <dbReference type="ARBA" id="ARBA00004613"/>
    </source>
</evidence>
<evidence type="ECO:0000313" key="7">
    <source>
        <dbReference type="Proteomes" id="UP000030063"/>
    </source>
</evidence>
<dbReference type="SMART" id="SM00327">
    <property type="entry name" value="VWA"/>
    <property type="match status" value="1"/>
</dbReference>
<comment type="subcellular location">
    <subcellularLocation>
        <location evidence="1">Secreted</location>
    </subcellularLocation>
</comment>
<gene>
    <name evidence="6" type="ORF">TMS3_0121720</name>
</gene>
<dbReference type="PRINTS" id="PR00313">
    <property type="entry name" value="CABNDNGRPT"/>
</dbReference>
<dbReference type="EMBL" id="AWSQ01000009">
    <property type="protein sequence ID" value="KFX67828.1"/>
    <property type="molecule type" value="Genomic_DNA"/>
</dbReference>
<dbReference type="Pfam" id="PF00353">
    <property type="entry name" value="HemolysinCabind"/>
    <property type="match status" value="3"/>
</dbReference>
<dbReference type="eggNOG" id="COG1361">
    <property type="taxonomic scope" value="Bacteria"/>
</dbReference>
<dbReference type="NCBIfam" id="TIGR03661">
    <property type="entry name" value="T1SS_VCA0849"/>
    <property type="match status" value="1"/>
</dbReference>
<dbReference type="InterPro" id="IPR011049">
    <property type="entry name" value="Serralysin-like_metalloprot_C"/>
</dbReference>
<dbReference type="GO" id="GO:0005509">
    <property type="term" value="F:calcium ion binding"/>
    <property type="evidence" value="ECO:0007669"/>
    <property type="project" value="InterPro"/>
</dbReference>
<dbReference type="SUPFAM" id="SSF53300">
    <property type="entry name" value="vWA-like"/>
    <property type="match status" value="1"/>
</dbReference>
<dbReference type="InterPro" id="IPR013783">
    <property type="entry name" value="Ig-like_fold"/>
</dbReference>
<keyword evidence="2" id="KW-0964">Secreted</keyword>
<dbReference type="InterPro" id="IPR036465">
    <property type="entry name" value="vWFA_dom_sf"/>
</dbReference>
<dbReference type="eggNOG" id="COG2931">
    <property type="taxonomic scope" value="Bacteria"/>
</dbReference>
<dbReference type="Gene3D" id="3.40.50.410">
    <property type="entry name" value="von Willebrand factor, type A domain"/>
    <property type="match status" value="1"/>
</dbReference>
<protein>
    <recommendedName>
        <fullName evidence="5">VWFA domain-containing protein</fullName>
    </recommendedName>
</protein>
<feature type="region of interest" description="Disordered" evidence="4">
    <location>
        <begin position="20"/>
        <end position="52"/>
    </location>
</feature>
<dbReference type="Pfam" id="PF17963">
    <property type="entry name" value="Big_9"/>
    <property type="match status" value="3"/>
</dbReference>
<dbReference type="PANTHER" id="PTHR38340">
    <property type="entry name" value="S-LAYER PROTEIN"/>
    <property type="match status" value="1"/>
</dbReference>
<dbReference type="InterPro" id="IPR018511">
    <property type="entry name" value="Hemolysin-typ_Ca-bd_CS"/>
</dbReference>
<dbReference type="PROSITE" id="PS50234">
    <property type="entry name" value="VWFA"/>
    <property type="match status" value="1"/>
</dbReference>
<feature type="domain" description="VWFA" evidence="5">
    <location>
        <begin position="1557"/>
        <end position="1790"/>
    </location>
</feature>
<dbReference type="PROSITE" id="PS00330">
    <property type="entry name" value="HEMOLYSIN_CALCIUM"/>
    <property type="match status" value="4"/>
</dbReference>
<dbReference type="CDD" id="cd00198">
    <property type="entry name" value="vWFA"/>
    <property type="match status" value="1"/>
</dbReference>
<evidence type="ECO:0000256" key="4">
    <source>
        <dbReference type="SAM" id="MobiDB-lite"/>
    </source>
</evidence>
<sequence>MLLDETAGALDPTIGFPTAGLSFSPEFPDPELEPDVTPEPTAAVVPEGPDSTPEVEIIHQDAEGQVLGAPGVVDEAALATGSNAASNAEQAFGRLVVNSPDGVAALQVQDKDGNWVDVTAGGTVQGVYGSLVVDAAGRWVYTLNGSTQDHGNPSAIGAADQVGESFAVRVFDTDGDVSPVSTLSININDDGPNAVDDSNSIAEDTLTPISGNVLSNDLHPNGQPGADTPISFVSWTSTAATYGTFTDTGNGTYSYSLNNANPAVQGLDAGESLSETFSYTMQDADGDTATATLTITITGSNDVPVLTVDPGNQGANDRVFEAGLAQGSDAASNSEFASGTFTLSDADGLDDLQSVTINGVTVAIGSLAGSQFIGAHGSLTISAYNTATGVASYSYELTSPTTDGPGIESDSFTLSVSDGTASSAPASIVIEIVDDVPHAVDDSNATFASENQLTLIGNVLDNDVQGADRLPGGPIQPAVMQGTYGTLTLNADGSYSYLLDPSDADFLALGGGGMATETFTYTLNDADGDSDTANLVLKVRNLDDKVQIKDLDVRGGEHRVDEDDLAMGSDPSKESTTVSGTFKVQAPDGLLNLTVGGIQVVLNGVVSGFPQSVTTPLGNQLTITGFDADDGILDEGIVSYSYTLLGSAQHAPGGGENQLTEHFAVLAEDVDHDTDLASLDINIIDDVPHAVDDSNSIAEDSVTPITGNVLSNDLHPNGQPGADTPTSFVGWTSTAATYGTFTDTGNGTYSYSLNNANPAVQGLNTGESLSETFTYTMRDADGDTATAKLTITINGADDHASVVTAAAYGPDATVYEHGLTSLADTSESTSGSFTVSASDGIASVTVGGATFSLAQLQALAATNQLVSTGEGTLTLTGYSGSATAGTLSYSYTLNATIDNDSHAGATDTHFDDSLSISVLGVGGSTASDELVVRIIDDTPTAMNDGPVGVTEDAVSNSVGGNVLTNDSAGADTPKAFTTWAATGHDNTAAINALNSFGTLTLAAGGVYSFVLDNSLASVQALNASSHLSYDVYYTMQDADGDSSSAKLTITISGADDHASVVTAAAYGPDATVYEHGLTSLADTSETTSGSFTVSASDGIASVTVGGATFSFAQLQALATTNQQVSTGEGTLTLSNYSGSATAGTLSYSYTLNATIDNDSHVGATGTYFDDSLSISVMGVGGSAASDDLVVRIVDDTPTLSTVSPASLSNNATGFATGTSDPVIGADVPGTADLTGNIAGWNGTSVTYAASSLTSSGNTVYYAVSPVDTGVLYAYTSALPGTYTGGPGQSLIFTLTYDAAGNYAIDMNGKLDGPTQSFDATFNQNIGGNQDYLLVTDTGALYKPGESIPLGQTVIMTVDSSEGGVNSSMQGLAPDNQWVDGSEVIFFSYASPIVSAQFSIDIQGGGSSNTVHWTVYGQDSLGNTTTQSGNTLFSDHVLTSIPTGLTAITRIDLSDTGGNGFRVNGSSIVERIEEDPIATQFEVAVIDADGDRAAAVLDVIFEPSLTGQLIVASNASDVAGSSAPYVTSGGAGVITGGAAADILVGDEGRSNLVGKSVNLILILDSSGSMKANIAFNDTNMSRMEALKLAVNNLLVGLSLGAADHVRVQLVDFDSSASSLGIFDLKDGELSAAQSAVNSLVAGGYTNYEAGLQVALNWVASGGVDAPYTGANVINQVVFVSDGEPNSWLNGDSTSLSNVTTDGSKSTAVAQVLGSYNPSGHINDDRVSEVALLESTFGQIQAVGINVGGTALDILNQVEGELANVNPDVASNITTGEQLASVLADFNPSNQLHDAGSDHIVGGGGDDLIFGDVLYTDVLAATAGLTTNPGAGWQVFAALEGGDGPGSYATWTRADTLNYIRTHAEELAGESGRALGHDRIDAGDGNDLVFGQEGNDYILGGKGNDVLAGGSGHDTLIGGEGDDVLIGGSGNDLLSGGLGKDSFVWNSGDSGIDHVTDFFIDGPNVSGGNSDVLDLSQLLVGESASGNVLDDYLSFTFGASTAIDVRATAGGAVVQQVVLDGVDLSSAAYYGSTDAATVIDGLLADNALKVDTV</sequence>
<dbReference type="InterPro" id="IPR019960">
    <property type="entry name" value="T1SS_VCA0849"/>
</dbReference>
<dbReference type="GO" id="GO:0005576">
    <property type="term" value="C:extracellular region"/>
    <property type="evidence" value="ECO:0007669"/>
    <property type="project" value="UniProtKB-SubCell"/>
</dbReference>
<dbReference type="InterPro" id="IPR050557">
    <property type="entry name" value="RTX_toxin/Mannuronan_C5-epim"/>
</dbReference>
<comment type="caution">
    <text evidence="6">The sequence shown here is derived from an EMBL/GenBank/DDBJ whole genome shotgun (WGS) entry which is preliminary data.</text>
</comment>
<dbReference type="Gene3D" id="2.60.40.10">
    <property type="entry name" value="Immunoglobulins"/>
    <property type="match status" value="2"/>
</dbReference>
<dbReference type="STRING" id="1395571.TMS3_0121720"/>
<dbReference type="InterPro" id="IPR001343">
    <property type="entry name" value="Hemolysn_Ca-bd"/>
</dbReference>
<name>A0A0A1YFN9_9PSED</name>
<dbReference type="Pfam" id="PF13519">
    <property type="entry name" value="VWA_2"/>
    <property type="match status" value="1"/>
</dbReference>
<dbReference type="SUPFAM" id="SSF51120">
    <property type="entry name" value="beta-Roll"/>
    <property type="match status" value="1"/>
</dbReference>
<keyword evidence="7" id="KW-1185">Reference proteome</keyword>
<dbReference type="NCBIfam" id="TIGR01965">
    <property type="entry name" value="VCBS_repeat"/>
    <property type="match status" value="5"/>
</dbReference>